<name>A0A4E9DQY1_GIBZA</name>
<evidence type="ECO:0000256" key="9">
    <source>
        <dbReference type="SAM" id="SignalP"/>
    </source>
</evidence>
<dbReference type="GO" id="GO:0022857">
    <property type="term" value="F:transmembrane transporter activity"/>
    <property type="evidence" value="ECO:0007669"/>
    <property type="project" value="InterPro"/>
</dbReference>
<feature type="transmembrane region" description="Helical" evidence="8">
    <location>
        <begin position="695"/>
        <end position="715"/>
    </location>
</feature>
<evidence type="ECO:0000256" key="4">
    <source>
        <dbReference type="ARBA" id="ARBA00022989"/>
    </source>
</evidence>
<dbReference type="EMBL" id="CAAKMV010000132">
    <property type="protein sequence ID" value="VIO58223.1"/>
    <property type="molecule type" value="Genomic_DNA"/>
</dbReference>
<keyword evidence="3 8" id="KW-0812">Transmembrane</keyword>
<dbReference type="FunFam" id="1.20.1250.20:FF:000068">
    <property type="entry name" value="MFS general substrate transporter"/>
    <property type="match status" value="1"/>
</dbReference>
<dbReference type="GO" id="GO:0016020">
    <property type="term" value="C:membrane"/>
    <property type="evidence" value="ECO:0007669"/>
    <property type="project" value="UniProtKB-SubCell"/>
</dbReference>
<feature type="region of interest" description="Disordered" evidence="7">
    <location>
        <begin position="285"/>
        <end position="317"/>
    </location>
</feature>
<dbReference type="PROSITE" id="PS50850">
    <property type="entry name" value="MFS"/>
    <property type="match status" value="1"/>
</dbReference>
<comment type="subcellular location">
    <subcellularLocation>
        <location evidence="1">Membrane</location>
        <topology evidence="1">Multi-pass membrane protein</topology>
    </subcellularLocation>
</comment>
<feature type="compositionally biased region" description="Low complexity" evidence="7">
    <location>
        <begin position="388"/>
        <end position="401"/>
    </location>
</feature>
<dbReference type="PANTHER" id="PTHR43791">
    <property type="entry name" value="PERMEASE-RELATED"/>
    <property type="match status" value="1"/>
</dbReference>
<organism evidence="12">
    <name type="scientific">Gibberella zeae</name>
    <name type="common">Wheat head blight fungus</name>
    <name type="synonym">Fusarium graminearum</name>
    <dbReference type="NCBI Taxonomy" id="5518"/>
    <lineage>
        <taxon>Eukaryota</taxon>
        <taxon>Fungi</taxon>
        <taxon>Dikarya</taxon>
        <taxon>Ascomycota</taxon>
        <taxon>Pezizomycotina</taxon>
        <taxon>Sordariomycetes</taxon>
        <taxon>Hypocreomycetidae</taxon>
        <taxon>Hypocreales</taxon>
        <taxon>Nectriaceae</taxon>
        <taxon>Fusarium</taxon>
    </lineage>
</organism>
<dbReference type="InterPro" id="IPR020846">
    <property type="entry name" value="MFS_dom"/>
</dbReference>
<reference evidence="11" key="2">
    <citation type="submission" date="2021-03" db="EMBL/GenBank/DDBJ databases">
        <authorList>
            <person name="Alouane T."/>
            <person name="Langin T."/>
            <person name="Bonhomme L."/>
        </authorList>
    </citation>
    <scope>NUCLEOTIDE SEQUENCE</scope>
    <source>
        <strain evidence="11">MDC_Fg202</strain>
    </source>
</reference>
<keyword evidence="2" id="KW-0813">Transport</keyword>
<evidence type="ECO:0000256" key="6">
    <source>
        <dbReference type="ARBA" id="ARBA00023180"/>
    </source>
</evidence>
<feature type="transmembrane region" description="Helical" evidence="8">
    <location>
        <begin position="323"/>
        <end position="345"/>
    </location>
</feature>
<keyword evidence="4 8" id="KW-1133">Transmembrane helix</keyword>
<feature type="transmembrane region" description="Helical" evidence="8">
    <location>
        <begin position="863"/>
        <end position="882"/>
    </location>
</feature>
<dbReference type="PANTHER" id="PTHR43791:SF91">
    <property type="entry name" value="MAJOR FACILITATOR SUPERFAMILY (MFS) PROFILE DOMAIN-CONTAINING PROTEIN-RELATED"/>
    <property type="match status" value="1"/>
</dbReference>
<feature type="transmembrane region" description="Helical" evidence="8">
    <location>
        <begin position="564"/>
        <end position="581"/>
    </location>
</feature>
<feature type="transmembrane region" description="Helical" evidence="8">
    <location>
        <begin position="727"/>
        <end position="749"/>
    </location>
</feature>
<feature type="region of interest" description="Disordered" evidence="7">
    <location>
        <begin position="371"/>
        <end position="404"/>
    </location>
</feature>
<dbReference type="SUPFAM" id="SSF103473">
    <property type="entry name" value="MFS general substrate transporter"/>
    <property type="match status" value="1"/>
</dbReference>
<keyword evidence="5 8" id="KW-0472">Membrane</keyword>
<dbReference type="Pfam" id="PF07690">
    <property type="entry name" value="MFS_1"/>
    <property type="match status" value="1"/>
</dbReference>
<keyword evidence="6" id="KW-0325">Glycoprotein</keyword>
<keyword evidence="9" id="KW-0732">Signal</keyword>
<evidence type="ECO:0000256" key="1">
    <source>
        <dbReference type="ARBA" id="ARBA00004141"/>
    </source>
</evidence>
<feature type="transmembrane region" description="Helical" evidence="8">
    <location>
        <begin position="888"/>
        <end position="911"/>
    </location>
</feature>
<evidence type="ECO:0000256" key="8">
    <source>
        <dbReference type="SAM" id="Phobius"/>
    </source>
</evidence>
<sequence>MQLRKFLLLGMLVGAEASRLVVRQNTGSDSAAAPSTDSAPASSAAPESSPTDDAATTAADPTTAAEPTDAATTAADPTTADETTDAGTTSAGDVTVTKTVTVTDADAKTVSRMTTVMKTITSTVVVTSTAFETATVTSSDAETATETEFVTSTKWANEKRALDLAPRTIGGAELVAPAVPTTTSVPYDFHVEIRRDEYGLRAFRRGLHKRATVTETTTVTEGDGSDTTVFNTVSRTVISTISSQTKVTKTLTKTAQAGASTTVTTTSTVVITSTRVTTGVVRTATVAPSGEYGPAGTGGASSDDNNNSSKSSDDEGLSTGAKAGIGAGVGVAGLIVIGGLIYFCLRKRRNAKNKAEYDDVFGASEVPVGGRGGGGGGAAAVGTSPHMSQTSPAAASTLAPSRNTTMSEGYRGTALGDGRAGFAKPQQYGRNYAAVSPETNYSRTAGSDQAFSAVTPENNYANIAGHSPHNNAAEMYSPANTAELASDSAATKWHQNDAAEIDGNQVSSARGTAPPEHVYEMPAQPYRMAFKDGGENTTPSRRHSLNDECDPNSVADEKRLVAKLDFYIIPLVMVLYLFSFLDRVNIGNARLYGLEEDLSLSSSQFQVAVSILFVTYLLFEVPSNLVLKLFTPRRWLAFIAAAWGIIATLTGLVNSYGALLACRLLLGVVEAGLFPGLTVYLTFFYTKRELALRVGYLFVSAAVAGALGGLLAYGIGHMDGVRGMSGWRWIMIIEGIPSFLIGIVTYFALPNDAETAYFLDDDEKALMRLRHAREYGNTASSREFSKKDMMCAFKDWKVWAFCVAQFGVDTMLYGFSTFLPTIIRDLGDWTVAETQLLTVPCYFLGAAAYMSTAFLSDKLQRRGLFCVIFGLISCVGYAILLADVSSGAHYFGCFLVAGGLYVVVGLPLAWLPTNSPRYGKRTTGTGMQLTWGNAAGIMSAFIYPASDRPRYIKGHAVTLSMVALGTAIYGYLWWWYRRENERRQSGHMDEKHRGMGEDELAELGDESPRYRFTI</sequence>
<dbReference type="InterPro" id="IPR011701">
    <property type="entry name" value="MFS"/>
</dbReference>
<dbReference type="AlphaFoldDB" id="A0A4E9DQY1"/>
<protein>
    <recommendedName>
        <fullName evidence="10">Major facilitator superfamily (MFS) profile domain-containing protein</fullName>
    </recommendedName>
</protein>
<feature type="compositionally biased region" description="Low complexity" evidence="7">
    <location>
        <begin position="301"/>
        <end position="310"/>
    </location>
</feature>
<evidence type="ECO:0000256" key="7">
    <source>
        <dbReference type="SAM" id="MobiDB-lite"/>
    </source>
</evidence>
<feature type="region of interest" description="Disordered" evidence="7">
    <location>
        <begin position="26"/>
        <end position="90"/>
    </location>
</feature>
<feature type="compositionally biased region" description="Low complexity" evidence="7">
    <location>
        <begin position="28"/>
        <end position="90"/>
    </location>
</feature>
<feature type="domain" description="Major facilitator superfamily (MFS) profile" evidence="10">
    <location>
        <begin position="568"/>
        <end position="982"/>
    </location>
</feature>
<evidence type="ECO:0000256" key="2">
    <source>
        <dbReference type="ARBA" id="ARBA00022448"/>
    </source>
</evidence>
<dbReference type="Gene3D" id="1.20.1250.20">
    <property type="entry name" value="MFS general substrate transporter like domains"/>
    <property type="match status" value="2"/>
</dbReference>
<evidence type="ECO:0000259" key="10">
    <source>
        <dbReference type="PROSITE" id="PS50850"/>
    </source>
</evidence>
<evidence type="ECO:0000313" key="12">
    <source>
        <dbReference type="EMBL" id="VIO58223.1"/>
    </source>
</evidence>
<dbReference type="InterPro" id="IPR036259">
    <property type="entry name" value="MFS_trans_sf"/>
</dbReference>
<feature type="transmembrane region" description="Helical" evidence="8">
    <location>
        <begin position="601"/>
        <end position="619"/>
    </location>
</feature>
<dbReference type="CDD" id="cd17327">
    <property type="entry name" value="MFS_FEN2_like"/>
    <property type="match status" value="1"/>
</dbReference>
<feature type="transmembrane region" description="Helical" evidence="8">
    <location>
        <begin position="923"/>
        <end position="943"/>
    </location>
</feature>
<dbReference type="Proteomes" id="UP000746612">
    <property type="component" value="Unassembled WGS sequence"/>
</dbReference>
<feature type="transmembrane region" description="Helical" evidence="8">
    <location>
        <begin position="635"/>
        <end position="658"/>
    </location>
</feature>
<feature type="transmembrane region" description="Helical" evidence="8">
    <location>
        <begin position="796"/>
        <end position="816"/>
    </location>
</feature>
<reference evidence="12" key="1">
    <citation type="submission" date="2019-04" db="EMBL/GenBank/DDBJ databases">
        <authorList>
            <person name="Melise S."/>
            <person name="Noan J."/>
            <person name="Okalmin O."/>
        </authorList>
    </citation>
    <scope>NUCLEOTIDE SEQUENCE</scope>
    <source>
        <strain evidence="12">FN9</strain>
    </source>
</reference>
<feature type="transmembrane region" description="Helical" evidence="8">
    <location>
        <begin position="664"/>
        <end position="683"/>
    </location>
</feature>
<dbReference type="FunFam" id="1.20.1250.20:FF:000034">
    <property type="entry name" value="MFS general substrate transporter"/>
    <property type="match status" value="1"/>
</dbReference>
<evidence type="ECO:0000313" key="11">
    <source>
        <dbReference type="EMBL" id="CAG1973223.1"/>
    </source>
</evidence>
<accession>A0A4E9DQY1</accession>
<feature type="transmembrane region" description="Helical" evidence="8">
    <location>
        <begin position="836"/>
        <end position="856"/>
    </location>
</feature>
<gene>
    <name evidence="12" type="ORF">FUG_LOCUS296776</name>
    <name evidence="11" type="ORF">MDCFG202_LOCUS117507</name>
</gene>
<feature type="transmembrane region" description="Helical" evidence="8">
    <location>
        <begin position="955"/>
        <end position="976"/>
    </location>
</feature>
<dbReference type="EMBL" id="CAJPIJ010000094">
    <property type="protein sequence ID" value="CAG1973223.1"/>
    <property type="molecule type" value="Genomic_DNA"/>
</dbReference>
<feature type="chain" id="PRO_5041169247" description="Major facilitator superfamily (MFS) profile domain-containing protein" evidence="9">
    <location>
        <begin position="18"/>
        <end position="1014"/>
    </location>
</feature>
<proteinExistence type="predicted"/>
<evidence type="ECO:0000256" key="3">
    <source>
        <dbReference type="ARBA" id="ARBA00022692"/>
    </source>
</evidence>
<feature type="signal peptide" evidence="9">
    <location>
        <begin position="1"/>
        <end position="17"/>
    </location>
</feature>
<evidence type="ECO:0000256" key="5">
    <source>
        <dbReference type="ARBA" id="ARBA00023136"/>
    </source>
</evidence>